<feature type="non-terminal residue" evidence="1">
    <location>
        <position position="1"/>
    </location>
</feature>
<protein>
    <submittedName>
        <fullName evidence="1">Uncharacterized protein</fullName>
    </submittedName>
</protein>
<comment type="caution">
    <text evidence="1">The sequence shown here is derived from an EMBL/GenBank/DDBJ whole genome shotgun (WGS) entry which is preliminary data.</text>
</comment>
<organism evidence="1 2">
    <name type="scientific">Leptospira alexanderi serovar Manhao 3 str. L 60</name>
    <dbReference type="NCBI Taxonomy" id="1049759"/>
    <lineage>
        <taxon>Bacteria</taxon>
        <taxon>Pseudomonadati</taxon>
        <taxon>Spirochaetota</taxon>
        <taxon>Spirochaetia</taxon>
        <taxon>Leptospirales</taxon>
        <taxon>Leptospiraceae</taxon>
        <taxon>Leptospira</taxon>
    </lineage>
</organism>
<dbReference type="AlphaFoldDB" id="V6I3Q3"/>
<dbReference type="Proteomes" id="UP000018747">
    <property type="component" value="Unassembled WGS sequence"/>
</dbReference>
<reference evidence="1" key="1">
    <citation type="submission" date="2013-05" db="EMBL/GenBank/DDBJ databases">
        <authorList>
            <person name="Harkins D.M."/>
            <person name="Durkin A.S."/>
            <person name="Brinkac L.M."/>
            <person name="Haft D.H."/>
            <person name="Selengut J.D."/>
            <person name="Sanka R."/>
            <person name="DePew J."/>
            <person name="Purushe J."/>
            <person name="Hartskeerl R.A."/>
            <person name="Ahmed A."/>
            <person name="van der Linden H."/>
            <person name="Goris M.G.A."/>
            <person name="Vinetz J.M."/>
            <person name="Sutton G.G."/>
            <person name="Nierman W.C."/>
            <person name="Fouts D.E."/>
        </authorList>
    </citation>
    <scope>NUCLEOTIDE SEQUENCE [LARGE SCALE GENOMIC DNA]</scope>
    <source>
        <strain evidence="1">L 60</strain>
    </source>
</reference>
<name>V6I3Q3_9LEPT</name>
<evidence type="ECO:0000313" key="1">
    <source>
        <dbReference type="EMBL" id="EQA64611.1"/>
    </source>
</evidence>
<dbReference type="EMBL" id="AHMT02000003">
    <property type="protein sequence ID" value="EQA64611.1"/>
    <property type="molecule type" value="Genomic_DNA"/>
</dbReference>
<gene>
    <name evidence="1" type="ORF">LEP1GSC062_3555</name>
</gene>
<keyword evidence="2" id="KW-1185">Reference proteome</keyword>
<proteinExistence type="predicted"/>
<accession>V6I3Q3</accession>
<evidence type="ECO:0000313" key="2">
    <source>
        <dbReference type="Proteomes" id="UP000018747"/>
    </source>
</evidence>
<sequence length="89" mass="10022">RGNSADFFRPEFLNEKESAGFGIAMIDEGFYSIGLNPLDLLTITSGARTTTVYMKYPITGLKNGFLIELFQGRLINVSRVVRKFGRIRN</sequence>